<protein>
    <submittedName>
        <fullName evidence="2">Asp23/Gls24 family envelope stress response protein</fullName>
    </submittedName>
</protein>
<dbReference type="PANTHER" id="PTHR34297:SF1">
    <property type="entry name" value="ASP23_GLS24 FAMILY ENVELOPE STRESS RESPONSE PROTEIN"/>
    <property type="match status" value="1"/>
</dbReference>
<name>A0A859FE11_9BACI</name>
<sequence length="138" mass="14931">MTDNHQIEMAKDKEQLGNVEISPEVIEVIAGIAASEIDGVAALRGNFAAGVAERLSRKSAHSKGVKVELTEKGVKIDVYVVTQFGFSIPDVGKKVQENIVQTLSTMTAIDVVGTDVHITGVQFEQKQELDEKKKPQAN</sequence>
<organism evidence="2 3">
    <name type="scientific">Paenalkalicoccus suaedae</name>
    <dbReference type="NCBI Taxonomy" id="2592382"/>
    <lineage>
        <taxon>Bacteria</taxon>
        <taxon>Bacillati</taxon>
        <taxon>Bacillota</taxon>
        <taxon>Bacilli</taxon>
        <taxon>Bacillales</taxon>
        <taxon>Bacillaceae</taxon>
        <taxon>Paenalkalicoccus</taxon>
    </lineage>
</organism>
<gene>
    <name evidence="2" type="ORF">FLK61_30025</name>
</gene>
<dbReference type="RefSeq" id="WP_176008999.1">
    <property type="nucleotide sequence ID" value="NZ_CP041372.2"/>
</dbReference>
<keyword evidence="3" id="KW-1185">Reference proteome</keyword>
<evidence type="ECO:0000256" key="1">
    <source>
        <dbReference type="ARBA" id="ARBA00005721"/>
    </source>
</evidence>
<proteinExistence type="inferred from homology"/>
<dbReference type="EMBL" id="CP041372">
    <property type="protein sequence ID" value="QKS70962.1"/>
    <property type="molecule type" value="Genomic_DNA"/>
</dbReference>
<dbReference type="PANTHER" id="PTHR34297">
    <property type="entry name" value="HYPOTHETICAL CYTOSOLIC PROTEIN-RELATED"/>
    <property type="match status" value="1"/>
</dbReference>
<dbReference type="Proteomes" id="UP000318138">
    <property type="component" value="Chromosome"/>
</dbReference>
<accession>A0A859FE11</accession>
<evidence type="ECO:0000313" key="3">
    <source>
        <dbReference type="Proteomes" id="UP000318138"/>
    </source>
</evidence>
<reference evidence="3" key="1">
    <citation type="submission" date="2019-07" db="EMBL/GenBank/DDBJ databases">
        <title>Bacillus alkalisoli sp. nov. isolated from saline soil.</title>
        <authorList>
            <person name="Sun J.-Q."/>
            <person name="Xu L."/>
        </authorList>
    </citation>
    <scope>NUCLEOTIDE SEQUENCE [LARGE SCALE GENOMIC DNA]</scope>
    <source>
        <strain evidence="3">M4U3P1</strain>
    </source>
</reference>
<evidence type="ECO:0000313" key="2">
    <source>
        <dbReference type="EMBL" id="QKS70962.1"/>
    </source>
</evidence>
<dbReference type="KEGG" id="psua:FLK61_30025"/>
<dbReference type="InterPro" id="IPR005531">
    <property type="entry name" value="Asp23"/>
</dbReference>
<comment type="similarity">
    <text evidence="1">Belongs to the asp23 family.</text>
</comment>
<dbReference type="Pfam" id="PF03780">
    <property type="entry name" value="Asp23"/>
    <property type="match status" value="1"/>
</dbReference>
<dbReference type="AlphaFoldDB" id="A0A859FE11"/>